<feature type="signal peptide" evidence="1">
    <location>
        <begin position="1"/>
        <end position="34"/>
    </location>
</feature>
<dbReference type="EMBL" id="CYZA01000010">
    <property type="protein sequence ID" value="CUO09337.1"/>
    <property type="molecule type" value="Genomic_DNA"/>
</dbReference>
<proteinExistence type="predicted"/>
<evidence type="ECO:0000313" key="3">
    <source>
        <dbReference type="Proteomes" id="UP000095447"/>
    </source>
</evidence>
<evidence type="ECO:0000256" key="1">
    <source>
        <dbReference type="SAM" id="SignalP"/>
    </source>
</evidence>
<protein>
    <submittedName>
        <fullName evidence="2">Uncharacterized protein</fullName>
    </submittedName>
</protein>
<dbReference type="RefSeq" id="WP_055053568.1">
    <property type="nucleotide sequence ID" value="NZ_CYZA01000010.1"/>
</dbReference>
<reference evidence="2 3" key="1">
    <citation type="submission" date="2015-09" db="EMBL/GenBank/DDBJ databases">
        <authorList>
            <consortium name="Pathogen Informatics"/>
        </authorList>
    </citation>
    <scope>NUCLEOTIDE SEQUENCE [LARGE SCALE GENOMIC DNA]</scope>
    <source>
        <strain evidence="2 3">2789STDY5608838</strain>
    </source>
</reference>
<feature type="chain" id="PRO_5008019061" evidence="1">
    <location>
        <begin position="35"/>
        <end position="1403"/>
    </location>
</feature>
<sequence>MTKIKNTKKGMAKKTLSMSLVVAMLATSNVPVWAAEFSDGSEASVATEAPAAETFSDDVAEAPVVEDTTEADTTDAATVTEAGDLILDDVTITKSATFGANEKVAVSGTIKYKDGSDVKELKDYYFGWRVKGTTNAIFTDRVASDNTTDKMSFIPDFADASSWTASQARHIDWSEYAGKTLELYVYNNENPDDINIAPTVIGETTINKCAIEGTLNLNKTSNDLEYNGKDFYYTDNTADGSDNAVKLVNSGAALTVTKGDTVPGVSGSTWTAATVLKYFDVAATKTAKNANEKLTVTATAKADSPYTGTISADVLTVQKRDFDADEFELSVADGLSYQYTGDFITLPTDKVTFKEKDDVLSGADLSAAVKKAVTTDKTTGMQTVTVTLDANKLPNFNLTNQDKTQITTKANVEITKRDLNADSTSITLKYGRVPQGTSVDQFAQYNLVFKDKSGTELKLTNNSDYTLIIKDPDNQTVTSTQSFNKIGTYIVTISANEQSNPTCKNGQTLEVRVASNVIATASFTNTYAPYYTGTELKPTKEELGKLVISNVNGTVANETLKDDEWEITGYSNNVEASKYDKNGDITTYGYVEIKVKGDSSYAGQTYKVPFEIKPLTVSADSVTVPKTVTYNKGNGPASDYKVQLVVTAKDKTGKIVKGLSADDYSIKYEYEDGYSDVPANNVGQNELHDFIKATITIKNPNFAGDKGAITVVEMPQTTSADKWTEIVEKAVTNDMIKINPSSYVYTGGNITPTYTVLDGAIALYDKADYGDKGEYEQVSITNNKEVGTGTVTVKGVTGKYSGTASANFTITPANTSDVKVTFYKDDECQYTGRQVRPRTFKATLNGNDVTNQFEIVSYGENVSGKGTVVLKPVDGNKNFTGSNITADFNIIKEYVKADLNVFNSNGVNVTVANSASNVKGYKVTNETATNYSGDSFDFDGTAKTFASEVLKNISKTDANGSTTAVSKAKESDFEIKYVDNISGKNTGMKDSSNNSYNIAYVYVVAKDGTGYTGTKSFTTADGTTIKGVVDYVAFAIKNVKFVKQNVYVQNATYAGGLPVKPSVLVQINGNTLVEGKDYTLTLKANGHNDPSGVNFVNVTDGKVYKVEVTGINGYTGSSVGSTATDALTWGIDKKDIKDCDVKVTNGVVTVMNGYIPVPTTEYTSKNNGDGTYTVTANSTSKNYTGSKSVKADGKAADEKPDAPMISSVKVVGNKATAILSGDSEGAAGYDYVISTDRDCITNKDYDSVNKNQVQTSTTFKYVQQGTYYAYCHAWKRDANGKKVFSDWSNAYPFVVSAITPDAPVITNVKVSGSTIKVTYKAAANATGYDVVLGTDSKKENGETRPYHYGNHKVLNLKEGTVTATFKNVPKGTWVVGMHAFNRTSEDGKKVFSPWSNLKKATVK</sequence>
<gene>
    <name evidence="2" type="ORF">ERS852395_02064</name>
</gene>
<accession>A0A174C975</accession>
<organism evidence="2 3">
    <name type="scientific">Blautia obeum</name>
    <dbReference type="NCBI Taxonomy" id="40520"/>
    <lineage>
        <taxon>Bacteria</taxon>
        <taxon>Bacillati</taxon>
        <taxon>Bacillota</taxon>
        <taxon>Clostridia</taxon>
        <taxon>Lachnospirales</taxon>
        <taxon>Lachnospiraceae</taxon>
        <taxon>Blautia</taxon>
    </lineage>
</organism>
<dbReference type="Proteomes" id="UP000095447">
    <property type="component" value="Unassembled WGS sequence"/>
</dbReference>
<keyword evidence="1" id="KW-0732">Signal</keyword>
<name>A0A174C975_9FIRM</name>
<evidence type="ECO:0000313" key="2">
    <source>
        <dbReference type="EMBL" id="CUO09337.1"/>
    </source>
</evidence>